<keyword evidence="3 11" id="KW-0235">DNA replication</keyword>
<dbReference type="EC" id="3.6.4.12" evidence="11"/>
<reference evidence="15 18" key="1">
    <citation type="journal article" date="2018" name="Gigascience">
        <title>Genomes of trombidid mites reveal novel predicted allergens and laterally-transferred genes associated with secondary metabolism.</title>
        <authorList>
            <person name="Dong X."/>
            <person name="Chaisiri K."/>
            <person name="Xia D."/>
            <person name="Armstrong S.D."/>
            <person name="Fang Y."/>
            <person name="Donnelly M.J."/>
            <person name="Kadowaki T."/>
            <person name="McGarry J.W."/>
            <person name="Darby A.C."/>
            <person name="Makepeace B.L."/>
        </authorList>
    </citation>
    <scope>NUCLEOTIDE SEQUENCE [LARGE SCALE GENOMIC DNA]</scope>
    <source>
        <strain evidence="15">UoL-WK</strain>
    </source>
</reference>
<evidence type="ECO:0000313" key="18">
    <source>
        <dbReference type="Proteomes" id="UP000285301"/>
    </source>
</evidence>
<dbReference type="PANTHER" id="PTHR11630:SF66">
    <property type="entry name" value="DNA REPLICATION LICENSING FACTOR MCM4"/>
    <property type="match status" value="1"/>
</dbReference>
<dbReference type="GO" id="GO:0005524">
    <property type="term" value="F:ATP binding"/>
    <property type="evidence" value="ECO:0007669"/>
    <property type="project" value="UniProtKB-UniRule"/>
</dbReference>
<comment type="similarity">
    <text evidence="2 10">Belongs to the MCM family.</text>
</comment>
<dbReference type="InterPro" id="IPR012340">
    <property type="entry name" value="NA-bd_OB-fold"/>
</dbReference>
<dbReference type="GO" id="GO:0016787">
    <property type="term" value="F:hydrolase activity"/>
    <property type="evidence" value="ECO:0007669"/>
    <property type="project" value="UniProtKB-KW"/>
</dbReference>
<dbReference type="InterPro" id="IPR027417">
    <property type="entry name" value="P-loop_NTPase"/>
</dbReference>
<sequence>MSSRGSSGSRRSSRSKRTPEKTQVNGSEKSTPKRAKRSDSPFGKVSENGSTKSPSINSFDSTVGPASKRTSELSSGNRKSRSITQGILSDPLNLSSPLHYGSTDTQFNASQLSGSNRSHISSYKKRVDIATDSRFVRQINISEAIDGENVPAVGAATSEQSDSSTAPQLVIWGTNVSISNCKGKFKTFLRCPDFDFETLDSDELQPQTQMDLESVPAEKKKPLYLQKLDEIYTLEEPFLNVNCAHVHQFDIELYHQLINYPQEVIPTFDMAANELFFELYPDAQLPHQINVRPFNVIKTSNLRTLNPEEMNQLLTISGMVIRTSNLIPEMREAFFECINCNWNTTVELDRGRIAEPTTCQHCNAAHSLRLIHNRSQFIDKQQIKLQESPENMPAGQTPYTILLMACADLVDAVHPGDRVTVTGIYRATPMRLNPRKQTVKSVYRTHIDVVHYRKIDNKRLHDDAKECNFTASRIDKLKTLSKYDDIYDRLAFALAPSIYEHEDIKKGILLQLFGGTRKEMSLCTNGERTHFRSEINILLCGDPGTSKSQLLQYVYNLVPRGHYTSGKGSSAVGLTAYITKDPDSRQLVLQTGALVLSDGGICCIDEFDKMSDSTRSVLHEVMEQQTMSIAKAGIVCQLNARTSVLAAANPVESQWNKNKTIIENIQLPHTLLSRFDLIFLLLDPQNESYDRRLAKHLVSLYYRSREEEEEEMVDMGLLKDYIAYARSFIHPRLSEAAAQRLIHDYVEMRKAGSGRGQISAYPRQLESLIRLSEAHAKVRLSSVVEIVDVEEARRLHREAIKQSATDPASGKIDISILTTGMSSSFRKKRAEIAEAIKHLLNTMRSEDGSQEHHQFPYQTVFNALKESSSIMVTKEMFDEGLRYLQDERFLVAFGGKYIRLST</sequence>
<evidence type="ECO:0000313" key="14">
    <source>
        <dbReference type="EMBL" id="RWS03746.1"/>
    </source>
</evidence>
<dbReference type="InterPro" id="IPR027925">
    <property type="entry name" value="MCM_N"/>
</dbReference>
<evidence type="ECO:0000256" key="4">
    <source>
        <dbReference type="ARBA" id="ARBA00022741"/>
    </source>
</evidence>
<evidence type="ECO:0000256" key="12">
    <source>
        <dbReference type="SAM" id="MobiDB-lite"/>
    </source>
</evidence>
<dbReference type="Gene3D" id="2.20.28.10">
    <property type="match status" value="1"/>
</dbReference>
<evidence type="ECO:0000256" key="7">
    <source>
        <dbReference type="ARBA" id="ARBA00022840"/>
    </source>
</evidence>
<keyword evidence="18" id="KW-1185">Reference proteome</keyword>
<dbReference type="FunFam" id="3.30.1640.10:FF:000001">
    <property type="entry name" value="DNA helicase"/>
    <property type="match status" value="1"/>
</dbReference>
<dbReference type="Gene3D" id="2.40.50.140">
    <property type="entry name" value="Nucleic acid-binding proteins"/>
    <property type="match status" value="1"/>
</dbReference>
<dbReference type="InterPro" id="IPR036388">
    <property type="entry name" value="WH-like_DNA-bd_sf"/>
</dbReference>
<reference evidence="15" key="2">
    <citation type="submission" date="2018-11" db="EMBL/GenBank/DDBJ databases">
        <title>Trombidioid mite genomics.</title>
        <authorList>
            <person name="Dong X."/>
        </authorList>
    </citation>
    <scope>NUCLEOTIDE SEQUENCE</scope>
    <source>
        <strain evidence="15">UoL-WK</strain>
    </source>
</reference>
<keyword evidence="7 10" id="KW-0067">ATP-binding</keyword>
<dbReference type="GO" id="GO:1902975">
    <property type="term" value="P:mitotic DNA replication initiation"/>
    <property type="evidence" value="ECO:0007669"/>
    <property type="project" value="TreeGrafter"/>
</dbReference>
<keyword evidence="8 10" id="KW-0238">DNA-binding</keyword>
<evidence type="ECO:0000256" key="6">
    <source>
        <dbReference type="ARBA" id="ARBA00022806"/>
    </source>
</evidence>
<dbReference type="GO" id="GO:0042555">
    <property type="term" value="C:MCM complex"/>
    <property type="evidence" value="ECO:0007669"/>
    <property type="project" value="UniProtKB-UniRule"/>
</dbReference>
<dbReference type="AlphaFoldDB" id="A0A3S3RRQ3"/>
<comment type="caution">
    <text evidence="15">The sequence shown here is derived from an EMBL/GenBank/DDBJ whole genome shotgun (WGS) entry which is preliminary data.</text>
</comment>
<gene>
    <name evidence="16" type="ORF">B4U79_02170</name>
    <name evidence="14" type="ORF">B4U79_07482</name>
    <name evidence="15" type="ORF">B4U79_08966</name>
    <name evidence="17" type="ORF">B4U79_13012</name>
</gene>
<dbReference type="InterPro" id="IPR018525">
    <property type="entry name" value="MCM_CS"/>
</dbReference>
<evidence type="ECO:0000259" key="13">
    <source>
        <dbReference type="PROSITE" id="PS50051"/>
    </source>
</evidence>
<dbReference type="GO" id="GO:0005634">
    <property type="term" value="C:nucleus"/>
    <property type="evidence" value="ECO:0007669"/>
    <property type="project" value="UniProtKB-SubCell"/>
</dbReference>
<dbReference type="GO" id="GO:0006271">
    <property type="term" value="P:DNA strand elongation involved in DNA replication"/>
    <property type="evidence" value="ECO:0007669"/>
    <property type="project" value="TreeGrafter"/>
</dbReference>
<dbReference type="GO" id="GO:0000727">
    <property type="term" value="P:double-strand break repair via break-induced replication"/>
    <property type="evidence" value="ECO:0007669"/>
    <property type="project" value="TreeGrafter"/>
</dbReference>
<dbReference type="Pfam" id="PF14551">
    <property type="entry name" value="MCM_N"/>
    <property type="match status" value="1"/>
</dbReference>
<dbReference type="PRINTS" id="PR01657">
    <property type="entry name" value="MCMFAMILY"/>
</dbReference>
<dbReference type="Gene3D" id="3.40.50.300">
    <property type="entry name" value="P-loop containing nucleotide triphosphate hydrolases"/>
    <property type="match status" value="1"/>
</dbReference>
<dbReference type="InterPro" id="IPR031327">
    <property type="entry name" value="MCM"/>
</dbReference>
<feature type="region of interest" description="Disordered" evidence="12">
    <location>
        <begin position="1"/>
        <end position="92"/>
    </location>
</feature>
<dbReference type="SMART" id="SM00382">
    <property type="entry name" value="AAA"/>
    <property type="match status" value="1"/>
</dbReference>
<comment type="subunit">
    <text evidence="11">Component of the MCM2-7 complex.</text>
</comment>
<dbReference type="PANTHER" id="PTHR11630">
    <property type="entry name" value="DNA REPLICATION LICENSING FACTOR MCM FAMILY MEMBER"/>
    <property type="match status" value="1"/>
</dbReference>
<evidence type="ECO:0000256" key="11">
    <source>
        <dbReference type="RuleBase" id="RU368062"/>
    </source>
</evidence>
<name>A0A3S3RRQ3_9ACAR</name>
<evidence type="ECO:0000313" key="16">
    <source>
        <dbReference type="EMBL" id="RWS04566.1"/>
    </source>
</evidence>
<evidence type="ECO:0000256" key="9">
    <source>
        <dbReference type="ARBA" id="ARBA00023242"/>
    </source>
</evidence>
<dbReference type="EMBL" id="NCKU01006189">
    <property type="protein sequence ID" value="RWS03746.1"/>
    <property type="molecule type" value="Genomic_DNA"/>
</dbReference>
<dbReference type="Proteomes" id="UP000285301">
    <property type="component" value="Unassembled WGS sequence"/>
</dbReference>
<evidence type="ECO:0000256" key="10">
    <source>
        <dbReference type="RuleBase" id="RU004070"/>
    </source>
</evidence>
<feature type="compositionally biased region" description="Low complexity" evidence="12">
    <location>
        <begin position="1"/>
        <end position="10"/>
    </location>
</feature>
<dbReference type="SUPFAM" id="SSF50249">
    <property type="entry name" value="Nucleic acid-binding proteins"/>
    <property type="match status" value="1"/>
</dbReference>
<dbReference type="InterPro" id="IPR033762">
    <property type="entry name" value="MCM_OB"/>
</dbReference>
<dbReference type="InterPro" id="IPR001208">
    <property type="entry name" value="MCM_dom"/>
</dbReference>
<dbReference type="CDD" id="cd17755">
    <property type="entry name" value="MCM4"/>
    <property type="match status" value="1"/>
</dbReference>
<evidence type="ECO:0000256" key="3">
    <source>
        <dbReference type="ARBA" id="ARBA00022705"/>
    </source>
</evidence>
<dbReference type="PROSITE" id="PS00847">
    <property type="entry name" value="MCM_1"/>
    <property type="match status" value="1"/>
</dbReference>
<dbReference type="STRING" id="1965070.A0A3S3RRQ3"/>
<dbReference type="GO" id="GO:0017116">
    <property type="term" value="F:single-stranded DNA helicase activity"/>
    <property type="evidence" value="ECO:0007669"/>
    <property type="project" value="TreeGrafter"/>
</dbReference>
<dbReference type="Gene3D" id="1.10.10.10">
    <property type="entry name" value="Winged helix-like DNA-binding domain superfamily/Winged helix DNA-binding domain"/>
    <property type="match status" value="1"/>
</dbReference>
<dbReference type="GO" id="GO:0003697">
    <property type="term" value="F:single-stranded DNA binding"/>
    <property type="evidence" value="ECO:0007669"/>
    <property type="project" value="TreeGrafter"/>
</dbReference>
<dbReference type="InterPro" id="IPR003593">
    <property type="entry name" value="AAA+_ATPase"/>
</dbReference>
<protein>
    <recommendedName>
        <fullName evidence="11">DNA replication licensing factor MCM4</fullName>
        <ecNumber evidence="11">3.6.4.12</ecNumber>
    </recommendedName>
</protein>
<dbReference type="PRINTS" id="PR01660">
    <property type="entry name" value="MCMPROTEIN4"/>
</dbReference>
<dbReference type="EMBL" id="NCKU01005321">
    <property type="protein sequence ID" value="RWS04701.1"/>
    <property type="molecule type" value="Genomic_DNA"/>
</dbReference>
<keyword evidence="4 10" id="KW-0547">Nucleotide-binding</keyword>
<dbReference type="Pfam" id="PF17855">
    <property type="entry name" value="MCM_lid"/>
    <property type="match status" value="1"/>
</dbReference>
<evidence type="ECO:0000313" key="17">
    <source>
        <dbReference type="EMBL" id="RWS04701.1"/>
    </source>
</evidence>
<proteinExistence type="inferred from homology"/>
<evidence type="ECO:0000313" key="15">
    <source>
        <dbReference type="EMBL" id="RWS03748.1"/>
    </source>
</evidence>
<dbReference type="InterPro" id="IPR008047">
    <property type="entry name" value="MCM_4"/>
</dbReference>
<dbReference type="Pfam" id="PF00493">
    <property type="entry name" value="MCM"/>
    <property type="match status" value="1"/>
</dbReference>
<dbReference type="InterPro" id="IPR041562">
    <property type="entry name" value="MCM_lid"/>
</dbReference>
<dbReference type="Pfam" id="PF17207">
    <property type="entry name" value="MCM_OB"/>
    <property type="match status" value="1"/>
</dbReference>
<keyword evidence="9 11" id="KW-0539">Nucleus</keyword>
<evidence type="ECO:0000256" key="5">
    <source>
        <dbReference type="ARBA" id="ARBA00022801"/>
    </source>
</evidence>
<dbReference type="PROSITE" id="PS50051">
    <property type="entry name" value="MCM_2"/>
    <property type="match status" value="1"/>
</dbReference>
<comment type="catalytic activity">
    <reaction evidence="11">
        <text>ATP + H2O = ADP + phosphate + H(+)</text>
        <dbReference type="Rhea" id="RHEA:13065"/>
        <dbReference type="ChEBI" id="CHEBI:15377"/>
        <dbReference type="ChEBI" id="CHEBI:15378"/>
        <dbReference type="ChEBI" id="CHEBI:30616"/>
        <dbReference type="ChEBI" id="CHEBI:43474"/>
        <dbReference type="ChEBI" id="CHEBI:456216"/>
        <dbReference type="EC" id="3.6.4.12"/>
    </reaction>
</comment>
<dbReference type="FunFam" id="2.20.28.10:FF:000003">
    <property type="entry name" value="DNA helicase"/>
    <property type="match status" value="1"/>
</dbReference>
<feature type="compositionally biased region" description="Polar residues" evidence="12">
    <location>
        <begin position="72"/>
        <end position="92"/>
    </location>
</feature>
<accession>A0A3S3RRQ3</accession>
<feature type="compositionally biased region" description="Polar residues" evidence="12">
    <location>
        <begin position="47"/>
        <end position="61"/>
    </location>
</feature>
<evidence type="ECO:0000256" key="1">
    <source>
        <dbReference type="ARBA" id="ARBA00004123"/>
    </source>
</evidence>
<dbReference type="OrthoDB" id="10251574at2759"/>
<evidence type="ECO:0000256" key="8">
    <source>
        <dbReference type="ARBA" id="ARBA00023125"/>
    </source>
</evidence>
<dbReference type="SUPFAM" id="SSF52540">
    <property type="entry name" value="P-loop containing nucleoside triphosphate hydrolases"/>
    <property type="match status" value="1"/>
</dbReference>
<dbReference type="EMBL" id="NCKU01006188">
    <property type="protein sequence ID" value="RWS03748.1"/>
    <property type="molecule type" value="Genomic_DNA"/>
</dbReference>
<comment type="subcellular location">
    <subcellularLocation>
        <location evidence="1">Nucleus</location>
    </subcellularLocation>
</comment>
<keyword evidence="6 11" id="KW-0347">Helicase</keyword>
<dbReference type="EMBL" id="NCKU01005441">
    <property type="protein sequence ID" value="RWS04566.1"/>
    <property type="molecule type" value="Genomic_DNA"/>
</dbReference>
<dbReference type="SMART" id="SM00350">
    <property type="entry name" value="MCM"/>
    <property type="match status" value="1"/>
</dbReference>
<organism evidence="15 18">
    <name type="scientific">Dinothrombium tinctorium</name>
    <dbReference type="NCBI Taxonomy" id="1965070"/>
    <lineage>
        <taxon>Eukaryota</taxon>
        <taxon>Metazoa</taxon>
        <taxon>Ecdysozoa</taxon>
        <taxon>Arthropoda</taxon>
        <taxon>Chelicerata</taxon>
        <taxon>Arachnida</taxon>
        <taxon>Acari</taxon>
        <taxon>Acariformes</taxon>
        <taxon>Trombidiformes</taxon>
        <taxon>Prostigmata</taxon>
        <taxon>Anystina</taxon>
        <taxon>Parasitengona</taxon>
        <taxon>Trombidioidea</taxon>
        <taxon>Trombidiidae</taxon>
        <taxon>Dinothrombium</taxon>
    </lineage>
</organism>
<dbReference type="FunFam" id="3.40.50.300:FF:000217">
    <property type="entry name" value="DNA helicase"/>
    <property type="match status" value="1"/>
</dbReference>
<comment type="function">
    <text evidence="11">Acts as component of the MCM2-7 complex (MCM complex) which is the replicative helicase essential for 'once per cell cycle' DNA replication initiation and elongation in eukaryotic cells. The active ATPase sites in the MCM2-7 ring are formed through the interaction surfaces of two neighboring subunits such that a critical structure of a conserved arginine finger motif is provided in trans relative to the ATP-binding site of the Walker A box of the adjacent subunit. The six ATPase active sites, however, are likely to contribute differentially to the complex helicase activity.</text>
</comment>
<dbReference type="Gene3D" id="3.30.1640.10">
    <property type="entry name" value="mini-chromosome maintenance (MCM) complex, chain A, domain 1"/>
    <property type="match status" value="1"/>
</dbReference>
<keyword evidence="5 11" id="KW-0378">Hydrolase</keyword>
<evidence type="ECO:0000256" key="2">
    <source>
        <dbReference type="ARBA" id="ARBA00008010"/>
    </source>
</evidence>
<feature type="domain" description="MCM C-terminal AAA(+) ATPase" evidence="13">
    <location>
        <begin position="486"/>
        <end position="697"/>
    </location>
</feature>